<dbReference type="EMBL" id="CAKXYY010000004">
    <property type="protein sequence ID" value="CAH2351763.1"/>
    <property type="molecule type" value="Genomic_DNA"/>
</dbReference>
<keyword evidence="8" id="KW-0256">Endoplasmic reticulum</keyword>
<dbReference type="OrthoDB" id="2189463at2759"/>
<reference evidence="14" key="1">
    <citation type="submission" date="2022-03" db="EMBL/GenBank/DDBJ databases">
        <authorList>
            <person name="Legras J.-L."/>
            <person name="Devillers H."/>
            <person name="Grondin C."/>
        </authorList>
    </citation>
    <scope>NUCLEOTIDE SEQUENCE</scope>
    <source>
        <strain evidence="14">CLIB 1423</strain>
    </source>
</reference>
<dbReference type="GO" id="GO:0071555">
    <property type="term" value="P:cell wall organization"/>
    <property type="evidence" value="ECO:0007669"/>
    <property type="project" value="UniProtKB-KW"/>
</dbReference>
<keyword evidence="12" id="KW-0961">Cell wall biogenesis/degradation</keyword>
<evidence type="ECO:0000256" key="4">
    <source>
        <dbReference type="ARBA" id="ARBA00011864"/>
    </source>
</evidence>
<dbReference type="InterPro" id="IPR022057">
    <property type="entry name" value="Chs7"/>
</dbReference>
<name>A0A9P0QN45_9ASCO</name>
<dbReference type="GO" id="GO:0006457">
    <property type="term" value="P:protein folding"/>
    <property type="evidence" value="ECO:0007669"/>
    <property type="project" value="TreeGrafter"/>
</dbReference>
<feature type="transmembrane region" description="Helical" evidence="13">
    <location>
        <begin position="49"/>
        <end position="73"/>
    </location>
</feature>
<evidence type="ECO:0000256" key="8">
    <source>
        <dbReference type="ARBA" id="ARBA00022824"/>
    </source>
</evidence>
<dbReference type="Pfam" id="PF12271">
    <property type="entry name" value="Chs7"/>
    <property type="match status" value="1"/>
</dbReference>
<comment type="function">
    <text evidence="1">Chaperone required for the export of the chitin synthase CHS3 from the endoplasmic reticulum.</text>
</comment>
<comment type="similarity">
    <text evidence="3">Belongs to the CHS7 family.</text>
</comment>
<keyword evidence="10 13" id="KW-1133">Transmembrane helix</keyword>
<dbReference type="GO" id="GO:0005789">
    <property type="term" value="C:endoplasmic reticulum membrane"/>
    <property type="evidence" value="ECO:0007669"/>
    <property type="project" value="UniProtKB-SubCell"/>
</dbReference>
<keyword evidence="9" id="KW-0653">Protein transport</keyword>
<evidence type="ECO:0000313" key="15">
    <source>
        <dbReference type="Proteomes" id="UP000837801"/>
    </source>
</evidence>
<dbReference type="PANTHER" id="PTHR35329:SF2">
    <property type="entry name" value="CHITIN SYNTHASE EXPORT CHAPERONE"/>
    <property type="match status" value="1"/>
</dbReference>
<dbReference type="AlphaFoldDB" id="A0A9P0QN45"/>
<evidence type="ECO:0000256" key="3">
    <source>
        <dbReference type="ARBA" id="ARBA00009274"/>
    </source>
</evidence>
<dbReference type="Proteomes" id="UP000837801">
    <property type="component" value="Unassembled WGS sequence"/>
</dbReference>
<dbReference type="GO" id="GO:0015031">
    <property type="term" value="P:protein transport"/>
    <property type="evidence" value="ECO:0007669"/>
    <property type="project" value="UniProtKB-KW"/>
</dbReference>
<keyword evidence="15" id="KW-1185">Reference proteome</keyword>
<gene>
    <name evidence="14" type="primary">CHS7</name>
    <name evidence="14" type="ORF">CLIB1423_04S05402</name>
</gene>
<proteinExistence type="inferred from homology"/>
<accession>A0A9P0QN45</accession>
<evidence type="ECO:0000256" key="6">
    <source>
        <dbReference type="ARBA" id="ARBA00022448"/>
    </source>
</evidence>
<evidence type="ECO:0000256" key="1">
    <source>
        <dbReference type="ARBA" id="ARBA00002732"/>
    </source>
</evidence>
<feature type="transmembrane region" description="Helical" evidence="13">
    <location>
        <begin position="152"/>
        <end position="173"/>
    </location>
</feature>
<evidence type="ECO:0000256" key="7">
    <source>
        <dbReference type="ARBA" id="ARBA00022692"/>
    </source>
</evidence>
<evidence type="ECO:0000256" key="10">
    <source>
        <dbReference type="ARBA" id="ARBA00022989"/>
    </source>
</evidence>
<comment type="caution">
    <text evidence="14">The sequence shown here is derived from an EMBL/GenBank/DDBJ whole genome shotgun (WGS) entry which is preliminary data.</text>
</comment>
<keyword evidence="6" id="KW-0813">Transport</keyword>
<comment type="subcellular location">
    <subcellularLocation>
        <location evidence="2">Endoplasmic reticulum membrane</location>
        <topology evidence="2">Multi-pass membrane protein</topology>
    </subcellularLocation>
</comment>
<keyword evidence="11 13" id="KW-0472">Membrane</keyword>
<feature type="transmembrane region" description="Helical" evidence="13">
    <location>
        <begin position="193"/>
        <end position="215"/>
    </location>
</feature>
<evidence type="ECO:0000256" key="2">
    <source>
        <dbReference type="ARBA" id="ARBA00004477"/>
    </source>
</evidence>
<sequence>MSFGSFDHVCNKTAFPICNVIQSLSNSTDFSRGVIPVCYSRSVELANTMIFQIGNAFVHFGSLIVLLIIIFHVRAKYTAIGRTEMLQFFYLCICLVISSLVVDCGVASPSSSTYAYFVALQFGFTSAVCACIFYNGLLCFQFWEDGSRKSRFLLRIISFAWFACNYIISIITFKSWGTLLNDGSTEVLFVVSYIGNALLLAAYFVSQIILVIFALDSYWPLGAIFLSAFFFVTGQVLAYVFSENICEGLSHYIDGIFFGSLCNIFAIMMIYKFWDMITTDDLEFSVANVEHGINAFEDEDEKRNTIYSYR</sequence>
<evidence type="ECO:0000313" key="14">
    <source>
        <dbReference type="EMBL" id="CAH2351763.1"/>
    </source>
</evidence>
<comment type="subunit">
    <text evidence="4">Interacts with CHS3.</text>
</comment>
<feature type="transmembrane region" description="Helical" evidence="13">
    <location>
        <begin position="253"/>
        <end position="274"/>
    </location>
</feature>
<feature type="transmembrane region" description="Helical" evidence="13">
    <location>
        <begin position="114"/>
        <end position="140"/>
    </location>
</feature>
<protein>
    <recommendedName>
        <fullName evidence="5">Chitin synthase export chaperone</fullName>
    </recommendedName>
</protein>
<evidence type="ECO:0000256" key="11">
    <source>
        <dbReference type="ARBA" id="ARBA00023136"/>
    </source>
</evidence>
<evidence type="ECO:0000256" key="9">
    <source>
        <dbReference type="ARBA" id="ARBA00022927"/>
    </source>
</evidence>
<dbReference type="PANTHER" id="PTHR35329">
    <property type="entry name" value="CHITIN SYNTHASE EXPORT CHAPERONE"/>
    <property type="match status" value="1"/>
</dbReference>
<evidence type="ECO:0000256" key="13">
    <source>
        <dbReference type="SAM" id="Phobius"/>
    </source>
</evidence>
<evidence type="ECO:0000256" key="5">
    <source>
        <dbReference type="ARBA" id="ARBA00018354"/>
    </source>
</evidence>
<evidence type="ECO:0000256" key="12">
    <source>
        <dbReference type="ARBA" id="ARBA00023316"/>
    </source>
</evidence>
<feature type="transmembrane region" description="Helical" evidence="13">
    <location>
        <begin position="222"/>
        <end position="241"/>
    </location>
</feature>
<organism evidence="14 15">
    <name type="scientific">[Candida] railenensis</name>
    <dbReference type="NCBI Taxonomy" id="45579"/>
    <lineage>
        <taxon>Eukaryota</taxon>
        <taxon>Fungi</taxon>
        <taxon>Dikarya</taxon>
        <taxon>Ascomycota</taxon>
        <taxon>Saccharomycotina</taxon>
        <taxon>Pichiomycetes</taxon>
        <taxon>Debaryomycetaceae</taxon>
        <taxon>Kurtzmaniella</taxon>
    </lineage>
</organism>
<feature type="transmembrane region" description="Helical" evidence="13">
    <location>
        <begin position="85"/>
        <end position="102"/>
    </location>
</feature>
<keyword evidence="7 13" id="KW-0812">Transmembrane</keyword>
<dbReference type="GO" id="GO:0051082">
    <property type="term" value="F:unfolded protein binding"/>
    <property type="evidence" value="ECO:0007669"/>
    <property type="project" value="TreeGrafter"/>
</dbReference>